<evidence type="ECO:0000256" key="1">
    <source>
        <dbReference type="SAM" id="Coils"/>
    </source>
</evidence>
<evidence type="ECO:0000313" key="3">
    <source>
        <dbReference type="EMBL" id="TWI32735.1"/>
    </source>
</evidence>
<evidence type="ECO:0000256" key="2">
    <source>
        <dbReference type="SAM" id="MobiDB-lite"/>
    </source>
</evidence>
<gene>
    <name evidence="3" type="ORF">IQ24_02610</name>
</gene>
<proteinExistence type="predicted"/>
<dbReference type="RefSeq" id="WP_158637522.1">
    <property type="nucleotide sequence ID" value="NZ_VLKU01000008.1"/>
</dbReference>
<dbReference type="OrthoDB" id="8273380at2"/>
<name>A0A562NKK6_9RHOB</name>
<evidence type="ECO:0008006" key="5">
    <source>
        <dbReference type="Google" id="ProtNLM"/>
    </source>
</evidence>
<feature type="compositionally biased region" description="Acidic residues" evidence="2">
    <location>
        <begin position="20"/>
        <end position="60"/>
    </location>
</feature>
<dbReference type="EMBL" id="VLKU01000008">
    <property type="protein sequence ID" value="TWI32735.1"/>
    <property type="molecule type" value="Genomic_DNA"/>
</dbReference>
<reference evidence="3 4" key="1">
    <citation type="journal article" date="2015" name="Stand. Genomic Sci.">
        <title>Genomic Encyclopedia of Bacterial and Archaeal Type Strains, Phase III: the genomes of soil and plant-associated and newly described type strains.</title>
        <authorList>
            <person name="Whitman W.B."/>
            <person name="Woyke T."/>
            <person name="Klenk H.P."/>
            <person name="Zhou Y."/>
            <person name="Lilburn T.G."/>
            <person name="Beck B.J."/>
            <person name="De Vos P."/>
            <person name="Vandamme P."/>
            <person name="Eisen J.A."/>
            <person name="Garrity G."/>
            <person name="Hugenholtz P."/>
            <person name="Kyrpides N.C."/>
        </authorList>
    </citation>
    <scope>NUCLEOTIDE SEQUENCE [LARGE SCALE GENOMIC DNA]</scope>
    <source>
        <strain evidence="3 4">CGMCC 1.5364</strain>
    </source>
</reference>
<feature type="coiled-coil region" evidence="1">
    <location>
        <begin position="155"/>
        <end position="185"/>
    </location>
</feature>
<dbReference type="AlphaFoldDB" id="A0A562NKK6"/>
<organism evidence="3 4">
    <name type="scientific">Paracoccus sulfuroxidans</name>
    <dbReference type="NCBI Taxonomy" id="384678"/>
    <lineage>
        <taxon>Bacteria</taxon>
        <taxon>Pseudomonadati</taxon>
        <taxon>Pseudomonadota</taxon>
        <taxon>Alphaproteobacteria</taxon>
        <taxon>Rhodobacterales</taxon>
        <taxon>Paracoccaceae</taxon>
        <taxon>Paracoccus</taxon>
    </lineage>
</organism>
<keyword evidence="1" id="KW-0175">Coiled coil</keyword>
<evidence type="ECO:0000313" key="4">
    <source>
        <dbReference type="Proteomes" id="UP000316225"/>
    </source>
</evidence>
<feature type="region of interest" description="Disordered" evidence="2">
    <location>
        <begin position="1"/>
        <end position="72"/>
    </location>
</feature>
<protein>
    <recommendedName>
        <fullName evidence="5">Scaffolding protein</fullName>
    </recommendedName>
</protein>
<accession>A0A562NKK6</accession>
<sequence length="308" mass="34034">MEATDSMDDLAASLIVDVTEAPEDQTEVEEEAPEVEDTEETGDEEVTGEDDDEPEEDEVPQEPSRFKVKVDGEEREVTLDELTRSYSGQAYIQKGMQDVAAAKKEVEAAYSEILEGRAAIAALYQQLSSGQMVAAPTPPNPETAKTDPMRYMQQRAEFEQKMGAYQQQQRQIQQAMSQQAEAQEYQQRVYMAEQARELAQRIPELADAEKAGEIRGKLVAAGQHYGFTADEVGGVMDHRALLVLHDAMKYRALQAAKPAVADKAKAARPVVKPGAKQAETGKNAEAEKIRARMKKTRSDADFVAHLLT</sequence>
<keyword evidence="4" id="KW-1185">Reference proteome</keyword>
<comment type="caution">
    <text evidence="3">The sequence shown here is derived from an EMBL/GenBank/DDBJ whole genome shotgun (WGS) entry which is preliminary data.</text>
</comment>
<dbReference type="Proteomes" id="UP000316225">
    <property type="component" value="Unassembled WGS sequence"/>
</dbReference>